<organism evidence="16 17">
    <name type="scientific">Novosphingobium colocasiae</name>
    <dbReference type="NCBI Taxonomy" id="1256513"/>
    <lineage>
        <taxon>Bacteria</taxon>
        <taxon>Pseudomonadati</taxon>
        <taxon>Pseudomonadota</taxon>
        <taxon>Alphaproteobacteria</taxon>
        <taxon>Sphingomonadales</taxon>
        <taxon>Sphingomonadaceae</taxon>
        <taxon>Novosphingobium</taxon>
    </lineage>
</organism>
<dbReference type="PANTHER" id="PTHR32552:SF81">
    <property type="entry name" value="TONB-DEPENDENT OUTER MEMBRANE RECEPTOR"/>
    <property type="match status" value="1"/>
</dbReference>
<comment type="subcellular location">
    <subcellularLocation>
        <location evidence="1 11">Cell outer membrane</location>
        <topology evidence="1 11">Multi-pass membrane protein</topology>
    </subcellularLocation>
</comment>
<keyword evidence="2 11" id="KW-0813">Transport</keyword>
<evidence type="ECO:0000256" key="8">
    <source>
        <dbReference type="ARBA" id="ARBA00023077"/>
    </source>
</evidence>
<dbReference type="InterPro" id="IPR039426">
    <property type="entry name" value="TonB-dep_rcpt-like"/>
</dbReference>
<dbReference type="Pfam" id="PF07715">
    <property type="entry name" value="Plug"/>
    <property type="match status" value="1"/>
</dbReference>
<evidence type="ECO:0000256" key="4">
    <source>
        <dbReference type="ARBA" id="ARBA00022496"/>
    </source>
</evidence>
<dbReference type="InterPro" id="IPR000531">
    <property type="entry name" value="Beta-barrel_TonB"/>
</dbReference>
<dbReference type="SUPFAM" id="SSF56935">
    <property type="entry name" value="Porins"/>
    <property type="match status" value="1"/>
</dbReference>
<keyword evidence="10 11" id="KW-0998">Cell outer membrane</keyword>
<dbReference type="PROSITE" id="PS52016">
    <property type="entry name" value="TONB_DEPENDENT_REC_3"/>
    <property type="match status" value="1"/>
</dbReference>
<evidence type="ECO:0000259" key="14">
    <source>
        <dbReference type="Pfam" id="PF00593"/>
    </source>
</evidence>
<evidence type="ECO:0000256" key="12">
    <source>
        <dbReference type="RuleBase" id="RU003357"/>
    </source>
</evidence>
<evidence type="ECO:0000256" key="6">
    <source>
        <dbReference type="ARBA" id="ARBA00023004"/>
    </source>
</evidence>
<dbReference type="GO" id="GO:0006826">
    <property type="term" value="P:iron ion transport"/>
    <property type="evidence" value="ECO:0007669"/>
    <property type="project" value="UniProtKB-KW"/>
</dbReference>
<dbReference type="AlphaFoldDB" id="A0A918UF72"/>
<protein>
    <submittedName>
        <fullName evidence="16">TonB-dependent receptor</fullName>
    </submittedName>
</protein>
<dbReference type="PANTHER" id="PTHR32552">
    <property type="entry name" value="FERRICHROME IRON RECEPTOR-RELATED"/>
    <property type="match status" value="1"/>
</dbReference>
<evidence type="ECO:0000256" key="5">
    <source>
        <dbReference type="ARBA" id="ARBA00022692"/>
    </source>
</evidence>
<evidence type="ECO:0000256" key="1">
    <source>
        <dbReference type="ARBA" id="ARBA00004571"/>
    </source>
</evidence>
<dbReference type="InterPro" id="IPR012910">
    <property type="entry name" value="Plug_dom"/>
</dbReference>
<keyword evidence="7" id="KW-0406">Ion transport</keyword>
<feature type="domain" description="TonB-dependent receptor-like beta-barrel" evidence="14">
    <location>
        <begin position="308"/>
        <end position="756"/>
    </location>
</feature>
<dbReference type="EMBL" id="BMZA01000005">
    <property type="protein sequence ID" value="GGZ03493.1"/>
    <property type="molecule type" value="Genomic_DNA"/>
</dbReference>
<dbReference type="Gene3D" id="2.40.170.20">
    <property type="entry name" value="TonB-dependent receptor, beta-barrel domain"/>
    <property type="match status" value="1"/>
</dbReference>
<dbReference type="GO" id="GO:0009279">
    <property type="term" value="C:cell outer membrane"/>
    <property type="evidence" value="ECO:0007669"/>
    <property type="project" value="UniProtKB-SubCell"/>
</dbReference>
<name>A0A918UF72_9SPHN</name>
<evidence type="ECO:0000256" key="9">
    <source>
        <dbReference type="ARBA" id="ARBA00023136"/>
    </source>
</evidence>
<evidence type="ECO:0000256" key="7">
    <source>
        <dbReference type="ARBA" id="ARBA00023065"/>
    </source>
</evidence>
<feature type="signal peptide" evidence="13">
    <location>
        <begin position="1"/>
        <end position="44"/>
    </location>
</feature>
<dbReference type="InterPro" id="IPR036942">
    <property type="entry name" value="Beta-barrel_TonB_sf"/>
</dbReference>
<evidence type="ECO:0000259" key="15">
    <source>
        <dbReference type="Pfam" id="PF07715"/>
    </source>
</evidence>
<feature type="domain" description="TonB-dependent receptor plug" evidence="15">
    <location>
        <begin position="68"/>
        <end position="180"/>
    </location>
</feature>
<reference evidence="16" key="2">
    <citation type="submission" date="2020-09" db="EMBL/GenBank/DDBJ databases">
        <authorList>
            <person name="Sun Q."/>
            <person name="Kim S."/>
        </authorList>
    </citation>
    <scope>NUCLEOTIDE SEQUENCE</scope>
    <source>
        <strain evidence="16">KCTC 32255</strain>
    </source>
</reference>
<keyword evidence="13" id="KW-0732">Signal</keyword>
<keyword evidence="8 12" id="KW-0798">TonB box</keyword>
<keyword evidence="17" id="KW-1185">Reference proteome</keyword>
<evidence type="ECO:0000256" key="10">
    <source>
        <dbReference type="ARBA" id="ARBA00023237"/>
    </source>
</evidence>
<proteinExistence type="inferred from homology"/>
<dbReference type="Proteomes" id="UP000648075">
    <property type="component" value="Unassembled WGS sequence"/>
</dbReference>
<accession>A0A918UF72</accession>
<keyword evidence="4" id="KW-0410">Iron transport</keyword>
<evidence type="ECO:0000256" key="13">
    <source>
        <dbReference type="SAM" id="SignalP"/>
    </source>
</evidence>
<comment type="similarity">
    <text evidence="11 12">Belongs to the TonB-dependent receptor family.</text>
</comment>
<evidence type="ECO:0000313" key="16">
    <source>
        <dbReference type="EMBL" id="GGZ03493.1"/>
    </source>
</evidence>
<sequence length="793" mass="85378">MTYRNRVPARARPACAWSTGKWFRTASQTSAALAALAGAVPAMAQDIPAEGEREGVIIVTARQRVEDAQKVPVALSVVDGTTLDRTATISTSTLSQLVPTLNYSSPNPRNTAYTIRGLGSGVAAVSSSNDGLEAGVGYYVDQVYHARPATAAFDFTDVERVEILRGPQGTLFGKNSTAGAISIATRKPQFTPAADGEFSFGEHDALRVRAAVTGPLAGDVLAFRLSGMVNRRDGLVRNITSGHKQNDVDNKATRAQLLFQSGPDFSLRLIADWSSVKGECCVPVPWKVVTTNKAANKQFANLAASLGYTLPTDTVYDRVTDIDSPLNLDTSEGGVSGIADWKLGGVTLISVSAWRFWNWNVDNDRDYTGVEIQTIQRIPSRHDQFSQELRLATNGDGPLQAVGGLYFLDQVIKGTQNSEYGADAAYWLLGSTYPAALLDGYGISAKTRFHARSYAAFGEVTWRPLPRLAVTGGLRYTYEKKHGSYLGETYGGLATTNPTDIKGKKGILQDQDYAQRVSDGSITGRVNFAYDLTDGVMVYAGYAQAEKSGGINMSGLPVDQNFLLDTSKAVVRPEKNKSWEAGIKIRALNDALTLSLDAFRVDVTDYQANVVNNVGTSLRTYLANIPKVRSQGVELDGSWRVSPRFSVRFAGAYTDARYRSYPAGPCPIETVATPSCDLSGVRLANTPRWAGSLGGEYTAPLAAGEAYLRADANARTRVNGDASGSTYLVIPGYALVNASIGYRSGVWDVSVFARNLFDKDYLQNVTAQTGNSGLIFANPGDPRIIGLSVRLRQ</sequence>
<evidence type="ECO:0000313" key="17">
    <source>
        <dbReference type="Proteomes" id="UP000648075"/>
    </source>
</evidence>
<evidence type="ECO:0000256" key="2">
    <source>
        <dbReference type="ARBA" id="ARBA00022448"/>
    </source>
</evidence>
<keyword evidence="6" id="KW-0408">Iron</keyword>
<feature type="chain" id="PRO_5036788320" evidence="13">
    <location>
        <begin position="45"/>
        <end position="793"/>
    </location>
</feature>
<keyword evidence="5 11" id="KW-0812">Transmembrane</keyword>
<reference evidence="16" key="1">
    <citation type="journal article" date="2014" name="Int. J. Syst. Evol. Microbiol.">
        <title>Complete genome sequence of Corynebacterium casei LMG S-19264T (=DSM 44701T), isolated from a smear-ripened cheese.</title>
        <authorList>
            <consortium name="US DOE Joint Genome Institute (JGI-PGF)"/>
            <person name="Walter F."/>
            <person name="Albersmeier A."/>
            <person name="Kalinowski J."/>
            <person name="Ruckert C."/>
        </authorList>
    </citation>
    <scope>NUCLEOTIDE SEQUENCE</scope>
    <source>
        <strain evidence="16">KCTC 32255</strain>
    </source>
</reference>
<dbReference type="Pfam" id="PF00593">
    <property type="entry name" value="TonB_dep_Rec_b-barrel"/>
    <property type="match status" value="1"/>
</dbReference>
<keyword evidence="3 11" id="KW-1134">Transmembrane beta strand</keyword>
<keyword evidence="16" id="KW-0675">Receptor</keyword>
<comment type="caution">
    <text evidence="16">The sequence shown here is derived from an EMBL/GenBank/DDBJ whole genome shotgun (WGS) entry which is preliminary data.</text>
</comment>
<evidence type="ECO:0000256" key="11">
    <source>
        <dbReference type="PROSITE-ProRule" id="PRU01360"/>
    </source>
</evidence>
<keyword evidence="9 11" id="KW-0472">Membrane</keyword>
<gene>
    <name evidence="16" type="ORF">GCM10011614_18040</name>
</gene>
<evidence type="ECO:0000256" key="3">
    <source>
        <dbReference type="ARBA" id="ARBA00022452"/>
    </source>
</evidence>